<proteinExistence type="predicted"/>
<dbReference type="EMBL" id="AZBU02000005">
    <property type="protein sequence ID" value="TKR75960.1"/>
    <property type="molecule type" value="Genomic_DNA"/>
</dbReference>
<name>A0A4U5N145_STECR</name>
<accession>A0A4U5N145</accession>
<reference evidence="1 2" key="2">
    <citation type="journal article" date="2019" name="G3 (Bethesda)">
        <title>Hybrid Assembly of the Genome of the Entomopathogenic Nematode Steinernema carpocapsae Identifies the X-Chromosome.</title>
        <authorList>
            <person name="Serra L."/>
            <person name="Macchietto M."/>
            <person name="Macias-Munoz A."/>
            <person name="McGill C.J."/>
            <person name="Rodriguez I.M."/>
            <person name="Rodriguez B."/>
            <person name="Murad R."/>
            <person name="Mortazavi A."/>
        </authorList>
    </citation>
    <scope>NUCLEOTIDE SEQUENCE [LARGE SCALE GENOMIC DNA]</scope>
    <source>
        <strain evidence="1 2">ALL</strain>
    </source>
</reference>
<comment type="caution">
    <text evidence="1">The sequence shown here is derived from an EMBL/GenBank/DDBJ whole genome shotgun (WGS) entry which is preliminary data.</text>
</comment>
<sequence length="72" mass="8210">MLTSLLKDQRRSQLNPLPLKINDFEPNTVKSEFGIVRTPNNAFDDQFKTERFAARRLGGHRGGGHTVSGEWR</sequence>
<dbReference type="AlphaFoldDB" id="A0A4U5N145"/>
<protein>
    <submittedName>
        <fullName evidence="1">Uncharacterized protein</fullName>
    </submittedName>
</protein>
<keyword evidence="2" id="KW-1185">Reference proteome</keyword>
<dbReference type="Proteomes" id="UP000298663">
    <property type="component" value="Unassembled WGS sequence"/>
</dbReference>
<organism evidence="1 2">
    <name type="scientific">Steinernema carpocapsae</name>
    <name type="common">Entomopathogenic nematode</name>
    <dbReference type="NCBI Taxonomy" id="34508"/>
    <lineage>
        <taxon>Eukaryota</taxon>
        <taxon>Metazoa</taxon>
        <taxon>Ecdysozoa</taxon>
        <taxon>Nematoda</taxon>
        <taxon>Chromadorea</taxon>
        <taxon>Rhabditida</taxon>
        <taxon>Tylenchina</taxon>
        <taxon>Panagrolaimomorpha</taxon>
        <taxon>Strongyloidoidea</taxon>
        <taxon>Steinernematidae</taxon>
        <taxon>Steinernema</taxon>
    </lineage>
</organism>
<gene>
    <name evidence="1" type="ORF">L596_017177</name>
</gene>
<reference evidence="1 2" key="1">
    <citation type="journal article" date="2015" name="Genome Biol.">
        <title>Comparative genomics of Steinernema reveals deeply conserved gene regulatory networks.</title>
        <authorList>
            <person name="Dillman A.R."/>
            <person name="Macchietto M."/>
            <person name="Porter C.F."/>
            <person name="Rogers A."/>
            <person name="Williams B."/>
            <person name="Antoshechkin I."/>
            <person name="Lee M.M."/>
            <person name="Goodwin Z."/>
            <person name="Lu X."/>
            <person name="Lewis E.E."/>
            <person name="Goodrich-Blair H."/>
            <person name="Stock S.P."/>
            <person name="Adams B.J."/>
            <person name="Sternberg P.W."/>
            <person name="Mortazavi A."/>
        </authorList>
    </citation>
    <scope>NUCLEOTIDE SEQUENCE [LARGE SCALE GENOMIC DNA]</scope>
    <source>
        <strain evidence="1 2">ALL</strain>
    </source>
</reference>
<evidence type="ECO:0000313" key="1">
    <source>
        <dbReference type="EMBL" id="TKR75960.1"/>
    </source>
</evidence>
<evidence type="ECO:0000313" key="2">
    <source>
        <dbReference type="Proteomes" id="UP000298663"/>
    </source>
</evidence>